<reference evidence="2" key="1">
    <citation type="submission" date="2022-03" db="EMBL/GenBank/DDBJ databases">
        <authorList>
            <person name="Martin C."/>
        </authorList>
    </citation>
    <scope>NUCLEOTIDE SEQUENCE</scope>
</reference>
<comment type="caution">
    <text evidence="2">The sequence shown here is derived from an EMBL/GenBank/DDBJ whole genome shotgun (WGS) entry which is preliminary data.</text>
</comment>
<dbReference type="AlphaFoldDB" id="A0A8S4QE90"/>
<dbReference type="EMBL" id="CAIIXF020000346">
    <property type="protein sequence ID" value="CAH1803220.1"/>
    <property type="molecule type" value="Genomic_DNA"/>
</dbReference>
<accession>A0A8S4QE90</accession>
<name>A0A8S4QE90_OWEFU</name>
<dbReference type="Proteomes" id="UP000749559">
    <property type="component" value="Unassembled WGS sequence"/>
</dbReference>
<feature type="region of interest" description="Disordered" evidence="1">
    <location>
        <begin position="28"/>
        <end position="120"/>
    </location>
</feature>
<protein>
    <submittedName>
        <fullName evidence="2">Uncharacterized protein</fullName>
    </submittedName>
</protein>
<evidence type="ECO:0000313" key="2">
    <source>
        <dbReference type="EMBL" id="CAH1803220.1"/>
    </source>
</evidence>
<feature type="compositionally biased region" description="Acidic residues" evidence="1">
    <location>
        <begin position="99"/>
        <end position="110"/>
    </location>
</feature>
<evidence type="ECO:0000256" key="1">
    <source>
        <dbReference type="SAM" id="MobiDB-lite"/>
    </source>
</evidence>
<feature type="compositionally biased region" description="Polar residues" evidence="1">
    <location>
        <begin position="68"/>
        <end position="77"/>
    </location>
</feature>
<proteinExistence type="predicted"/>
<keyword evidence="3" id="KW-1185">Reference proteome</keyword>
<organism evidence="2 3">
    <name type="scientific">Owenia fusiformis</name>
    <name type="common">Polychaete worm</name>
    <dbReference type="NCBI Taxonomy" id="6347"/>
    <lineage>
        <taxon>Eukaryota</taxon>
        <taxon>Metazoa</taxon>
        <taxon>Spiralia</taxon>
        <taxon>Lophotrochozoa</taxon>
        <taxon>Annelida</taxon>
        <taxon>Polychaeta</taxon>
        <taxon>Sedentaria</taxon>
        <taxon>Canalipalpata</taxon>
        <taxon>Sabellida</taxon>
        <taxon>Oweniida</taxon>
        <taxon>Oweniidae</taxon>
        <taxon>Owenia</taxon>
    </lineage>
</organism>
<gene>
    <name evidence="2" type="ORF">OFUS_LOCUS26831</name>
</gene>
<evidence type="ECO:0000313" key="3">
    <source>
        <dbReference type="Proteomes" id="UP000749559"/>
    </source>
</evidence>
<feature type="compositionally biased region" description="Basic and acidic residues" evidence="1">
    <location>
        <begin position="111"/>
        <end position="120"/>
    </location>
</feature>
<sequence>MTVEFESPSITEFSPDEAVDLWYNKQNRRPSYDRQKHPRPHTSVAEAVDPEDATSQVHVDPDPEPEIDNQQQPQNLEAPTPAPEVDQMDYEAAGPTEQDSLDSDFSDNEEVVDRLIEKYQ</sequence>